<dbReference type="PANTHER" id="PTHR10291:SF0">
    <property type="entry name" value="DEHYDRODOLICHYL DIPHOSPHATE SYNTHASE 2"/>
    <property type="match status" value="1"/>
</dbReference>
<dbReference type="NCBIfam" id="TIGR00055">
    <property type="entry name" value="uppS"/>
    <property type="match status" value="1"/>
</dbReference>
<name>A0A2Z6I933_9BURK</name>
<feature type="active site" evidence="2">
    <location>
        <position position="24"/>
    </location>
</feature>
<dbReference type="EMBL" id="AP018786">
    <property type="protein sequence ID" value="BBF22919.1"/>
    <property type="molecule type" value="Genomic_DNA"/>
</dbReference>
<feature type="binding site" evidence="2">
    <location>
        <position position="41"/>
    </location>
    <ligand>
        <name>substrate</name>
    </ligand>
</feature>
<comment type="function">
    <text evidence="2">Catalyzes the condensation of isopentenyl diphosphate (IPP) with allylic pyrophosphates generating different type of terpenoids.</text>
</comment>
<keyword evidence="1 2" id="KW-0808">Transferase</keyword>
<dbReference type="Proteomes" id="UP000271003">
    <property type="component" value="Chromosome"/>
</dbReference>
<sequence>MFAARQDSADSLLRAPRNVAVIMDGNGRWAKARLRPRAEGHRQGVKALHRLVERSAELGVEVLTVFAFSSENWKRPATEVRLLMELFAQGLARWEAPLREAGVRLTVVGDRSAFSDSVVRAIEACERGTAGGDRMLLQIAANYGGRWDVCQAARRCAEADEAVTPENLEKYLATAGTGEVDLLIRTGGEQRVSNFLLWQMAYAEIYFTETLWPDFNEASFDEAVRWYQGRERRFGMTSEQVRAASGLTGL</sequence>
<dbReference type="HAMAP" id="MF_01139">
    <property type="entry name" value="ISPT"/>
    <property type="match status" value="1"/>
</dbReference>
<dbReference type="KEGG" id="sutt:SUTMEG_08100"/>
<feature type="binding site" evidence="2">
    <location>
        <begin position="191"/>
        <end position="193"/>
    </location>
    <ligand>
        <name>substrate</name>
    </ligand>
</feature>
<dbReference type="FunFam" id="3.40.1180.10:FF:000001">
    <property type="entry name" value="(2E,6E)-farnesyl-diphosphate-specific ditrans,polycis-undecaprenyl-diphosphate synthase"/>
    <property type="match status" value="1"/>
</dbReference>
<protein>
    <recommendedName>
        <fullName evidence="2">Isoprenyl transferase</fullName>
        <ecNumber evidence="2">2.5.1.-</ecNumber>
    </recommendedName>
</protein>
<feature type="binding site" evidence="2">
    <location>
        <position position="29"/>
    </location>
    <ligand>
        <name>substrate</name>
    </ligand>
</feature>
<feature type="binding site" evidence="2">
    <location>
        <begin position="25"/>
        <end position="28"/>
    </location>
    <ligand>
        <name>substrate</name>
    </ligand>
</feature>
<keyword evidence="4" id="KW-1185">Reference proteome</keyword>
<comment type="subunit">
    <text evidence="2">Homodimer.</text>
</comment>
<dbReference type="GO" id="GO:0005829">
    <property type="term" value="C:cytosol"/>
    <property type="evidence" value="ECO:0007669"/>
    <property type="project" value="TreeGrafter"/>
</dbReference>
<accession>A0A2Z6I933</accession>
<keyword evidence="2" id="KW-0460">Magnesium</keyword>
<dbReference type="GO" id="GO:0016094">
    <property type="term" value="P:polyprenol biosynthetic process"/>
    <property type="evidence" value="ECO:0007669"/>
    <property type="project" value="TreeGrafter"/>
</dbReference>
<dbReference type="EC" id="2.5.1.-" evidence="2"/>
<dbReference type="Gene3D" id="3.40.1180.10">
    <property type="entry name" value="Decaprenyl diphosphate synthase-like"/>
    <property type="match status" value="1"/>
</dbReference>
<dbReference type="InterPro" id="IPR018520">
    <property type="entry name" value="UPP_synth-like_CS"/>
</dbReference>
<evidence type="ECO:0000313" key="3">
    <source>
        <dbReference type="EMBL" id="BBF22919.1"/>
    </source>
</evidence>
<dbReference type="CDD" id="cd00475">
    <property type="entry name" value="Cis_IPPS"/>
    <property type="match status" value="1"/>
</dbReference>
<organism evidence="3 4">
    <name type="scientific">Sutterella megalosphaeroides</name>
    <dbReference type="NCBI Taxonomy" id="2494234"/>
    <lineage>
        <taxon>Bacteria</taxon>
        <taxon>Pseudomonadati</taxon>
        <taxon>Pseudomonadota</taxon>
        <taxon>Betaproteobacteria</taxon>
        <taxon>Burkholderiales</taxon>
        <taxon>Sutterellaceae</taxon>
        <taxon>Sutterella</taxon>
    </lineage>
</organism>
<feature type="binding site" evidence="2">
    <location>
        <position position="75"/>
    </location>
    <ligand>
        <name>substrate</name>
    </ligand>
</feature>
<keyword evidence="2" id="KW-0479">Metal-binding</keyword>
<evidence type="ECO:0000313" key="4">
    <source>
        <dbReference type="Proteomes" id="UP000271003"/>
    </source>
</evidence>
<feature type="binding site" evidence="2">
    <location>
        <begin position="69"/>
        <end position="71"/>
    </location>
    <ligand>
        <name>substrate</name>
    </ligand>
</feature>
<dbReference type="Pfam" id="PF01255">
    <property type="entry name" value="Prenyltransf"/>
    <property type="match status" value="1"/>
</dbReference>
<evidence type="ECO:0000256" key="2">
    <source>
        <dbReference type="HAMAP-Rule" id="MF_01139"/>
    </source>
</evidence>
<dbReference type="InterPro" id="IPR036424">
    <property type="entry name" value="UPP_synth-like_sf"/>
</dbReference>
<feature type="binding site" evidence="2">
    <location>
        <position position="37"/>
    </location>
    <ligand>
        <name>substrate</name>
    </ligand>
</feature>
<dbReference type="RefSeq" id="WP_120176584.1">
    <property type="nucleotide sequence ID" value="NZ_AP018786.1"/>
</dbReference>
<reference evidence="3 4" key="1">
    <citation type="journal article" date="2018" name="Int. J. Syst. Evol. Microbiol.">
        <title>Mesosutterella multiformis gen. nov., sp. nov., a member of the family Sutterellaceae and Sutterella megalosphaeroides sp. nov., isolated from human faeces.</title>
        <authorList>
            <person name="Sakamoto M."/>
            <person name="Ikeyama N."/>
            <person name="Kunihiro T."/>
            <person name="Iino T."/>
            <person name="Yuki M."/>
            <person name="Ohkuma M."/>
        </authorList>
    </citation>
    <scope>NUCLEOTIDE SEQUENCE [LARGE SCALE GENOMIC DNA]</scope>
    <source>
        <strain evidence="3 4">6FBBBH3</strain>
    </source>
</reference>
<dbReference type="InterPro" id="IPR001441">
    <property type="entry name" value="UPP_synth-like"/>
</dbReference>
<dbReference type="GO" id="GO:0008834">
    <property type="term" value="F:ditrans,polycis-undecaprenyl-diphosphate synthase [(2E,6E)-farnesyl-diphosphate specific] activity"/>
    <property type="evidence" value="ECO:0007669"/>
    <property type="project" value="TreeGrafter"/>
</dbReference>
<feature type="binding site" evidence="2">
    <location>
        <position position="204"/>
    </location>
    <ligand>
        <name>Mg(2+)</name>
        <dbReference type="ChEBI" id="CHEBI:18420"/>
    </ligand>
</feature>
<feature type="active site" description="Proton acceptor" evidence="2">
    <location>
        <position position="72"/>
    </location>
</feature>
<proteinExistence type="inferred from homology"/>
<comment type="cofactor">
    <cofactor evidence="2">
        <name>Mg(2+)</name>
        <dbReference type="ChEBI" id="CHEBI:18420"/>
    </cofactor>
    <text evidence="2">Binds 2 magnesium ions per subunit.</text>
</comment>
<dbReference type="OrthoDB" id="4191603at2"/>
<comment type="similarity">
    <text evidence="2">Belongs to the UPP synthase family.</text>
</comment>
<dbReference type="PANTHER" id="PTHR10291">
    <property type="entry name" value="DEHYDRODOLICHYL DIPHOSPHATE SYNTHASE FAMILY MEMBER"/>
    <property type="match status" value="1"/>
</dbReference>
<feature type="binding site" evidence="2">
    <location>
        <position position="24"/>
    </location>
    <ligand>
        <name>Mg(2+)</name>
        <dbReference type="ChEBI" id="CHEBI:18420"/>
    </ligand>
</feature>
<gene>
    <name evidence="3" type="primary">uppS</name>
    <name evidence="3" type="ORF">SUTMEG_08100</name>
</gene>
<dbReference type="SUPFAM" id="SSF64005">
    <property type="entry name" value="Undecaprenyl diphosphate synthase"/>
    <property type="match status" value="1"/>
</dbReference>
<dbReference type="GO" id="GO:0000287">
    <property type="term" value="F:magnesium ion binding"/>
    <property type="evidence" value="ECO:0007669"/>
    <property type="project" value="UniProtKB-UniRule"/>
</dbReference>
<dbReference type="PROSITE" id="PS01066">
    <property type="entry name" value="UPP_SYNTHASE"/>
    <property type="match status" value="1"/>
</dbReference>
<evidence type="ECO:0000256" key="1">
    <source>
        <dbReference type="ARBA" id="ARBA00022679"/>
    </source>
</evidence>
<dbReference type="AlphaFoldDB" id="A0A2Z6I933"/>
<feature type="binding site" evidence="2">
    <location>
        <position position="73"/>
    </location>
    <ligand>
        <name>substrate</name>
    </ligand>
</feature>
<feature type="binding site" evidence="2">
    <location>
        <position position="185"/>
    </location>
    <ligand>
        <name>substrate</name>
    </ligand>
</feature>